<keyword evidence="5" id="KW-1133">Transmembrane helix</keyword>
<dbReference type="PANTHER" id="PTHR45620">
    <property type="entry name" value="PDF RECEPTOR-LIKE PROTEIN-RELATED"/>
    <property type="match status" value="1"/>
</dbReference>
<dbReference type="InterPro" id="IPR017983">
    <property type="entry name" value="GPCR_2_secretin-like_CS"/>
</dbReference>
<feature type="domain" description="G-protein coupled receptors family 2 profile 1" evidence="8">
    <location>
        <begin position="32"/>
        <end position="103"/>
    </location>
</feature>
<sequence>MLLFLQLEDLPKKKKSLYYCVFFLPHPLISGCRGMWDNLSCWMSVEHTAVATVRCPSFIVIFQNKDGAYLRHLFKKCVVHRNCTDGHWSEPYPPYEIACGFNDSEPMSEQVCVCVCVCVCTHFVSQYTIEDSILMVSDSNLACHNSTAYIARMSHGGKSLISSLSANRRLVKSTLLLIPLFGIHYILFAFTPDMVPFFLSLEIRLYFELSLGSFQGFVVVQAELKRKWRRWCVDRYLAVDVKQQHNSTMSNGGANGGTQVSLLTKCSPKTRSSSLQVDSSLI</sequence>
<reference evidence="9" key="2">
    <citation type="submission" date="2025-09" db="UniProtKB">
        <authorList>
            <consortium name="Ensembl"/>
        </authorList>
    </citation>
    <scope>IDENTIFICATION</scope>
</reference>
<comment type="subcellular location">
    <subcellularLocation>
        <location evidence="1">Cell membrane</location>
        <topology evidence="1">Multi-pass membrane protein</topology>
    </subcellularLocation>
</comment>
<evidence type="ECO:0000259" key="8">
    <source>
        <dbReference type="PROSITE" id="PS50227"/>
    </source>
</evidence>
<dbReference type="Pfam" id="PF02793">
    <property type="entry name" value="HRM"/>
    <property type="match status" value="1"/>
</dbReference>
<dbReference type="GO" id="GO:0008528">
    <property type="term" value="F:G protein-coupled peptide receptor activity"/>
    <property type="evidence" value="ECO:0007669"/>
    <property type="project" value="TreeGrafter"/>
</dbReference>
<dbReference type="GeneTree" id="ENSGT00940000156402"/>
<name>A0A8C4NFW5_EPTBU</name>
<reference evidence="9" key="1">
    <citation type="submission" date="2025-08" db="UniProtKB">
        <authorList>
            <consortium name="Ensembl"/>
        </authorList>
    </citation>
    <scope>IDENTIFICATION</scope>
</reference>
<keyword evidence="4" id="KW-0812">Transmembrane</keyword>
<evidence type="ECO:0000313" key="9">
    <source>
        <dbReference type="Ensembl" id="ENSEBUP00000007144.1"/>
    </source>
</evidence>
<dbReference type="Proteomes" id="UP000694388">
    <property type="component" value="Unplaced"/>
</dbReference>
<protein>
    <recommendedName>
        <fullName evidence="8">G-protein coupled receptors family 2 profile 1 domain-containing protein</fullName>
    </recommendedName>
</protein>
<evidence type="ECO:0000256" key="3">
    <source>
        <dbReference type="ARBA" id="ARBA00022475"/>
    </source>
</evidence>
<dbReference type="Gene3D" id="1.20.1070.10">
    <property type="entry name" value="Rhodopsin 7-helix transmembrane proteins"/>
    <property type="match status" value="1"/>
</dbReference>
<comment type="similarity">
    <text evidence="2">Belongs to the G-protein coupled receptor 2 family.</text>
</comment>
<dbReference type="AlphaFoldDB" id="A0A8C4NFW5"/>
<dbReference type="SUPFAM" id="SSF111418">
    <property type="entry name" value="Hormone receptor domain"/>
    <property type="match status" value="1"/>
</dbReference>
<dbReference type="Ensembl" id="ENSEBUT00000007616.1">
    <property type="protein sequence ID" value="ENSEBUP00000007144.1"/>
    <property type="gene ID" value="ENSEBUG00000004679.1"/>
</dbReference>
<keyword evidence="7" id="KW-0325">Glycoprotein</keyword>
<dbReference type="InterPro" id="IPR000832">
    <property type="entry name" value="GPCR_2_secretin-like"/>
</dbReference>
<keyword evidence="10" id="KW-1185">Reference proteome</keyword>
<evidence type="ECO:0000256" key="2">
    <source>
        <dbReference type="ARBA" id="ARBA00005314"/>
    </source>
</evidence>
<dbReference type="Gene3D" id="4.10.1240.10">
    <property type="entry name" value="GPCR, family 2, extracellular hormone receptor domain"/>
    <property type="match status" value="1"/>
</dbReference>
<proteinExistence type="inferred from homology"/>
<dbReference type="PROSITE" id="PS50227">
    <property type="entry name" value="G_PROTEIN_RECEP_F2_3"/>
    <property type="match status" value="1"/>
</dbReference>
<evidence type="ECO:0000256" key="1">
    <source>
        <dbReference type="ARBA" id="ARBA00004651"/>
    </source>
</evidence>
<evidence type="ECO:0000256" key="6">
    <source>
        <dbReference type="ARBA" id="ARBA00023136"/>
    </source>
</evidence>
<dbReference type="InterPro" id="IPR050332">
    <property type="entry name" value="GPCR_2"/>
</dbReference>
<accession>A0A8C4NFW5</accession>
<dbReference type="Pfam" id="PF00002">
    <property type="entry name" value="7tm_2"/>
    <property type="match status" value="1"/>
</dbReference>
<dbReference type="SMART" id="SM00008">
    <property type="entry name" value="HormR"/>
    <property type="match status" value="1"/>
</dbReference>
<evidence type="ECO:0000256" key="4">
    <source>
        <dbReference type="ARBA" id="ARBA00022692"/>
    </source>
</evidence>
<dbReference type="GO" id="GO:0005886">
    <property type="term" value="C:plasma membrane"/>
    <property type="evidence" value="ECO:0007669"/>
    <property type="project" value="UniProtKB-SubCell"/>
</dbReference>
<dbReference type="PANTHER" id="PTHR45620:SF12">
    <property type="entry name" value="PITUITARY ADENYLATE CYCLASE-ACTIVATING POLYPEPTIDE TYPE I RECEPTOR"/>
    <property type="match status" value="1"/>
</dbReference>
<evidence type="ECO:0000256" key="7">
    <source>
        <dbReference type="ARBA" id="ARBA00023180"/>
    </source>
</evidence>
<keyword evidence="3" id="KW-1003">Cell membrane</keyword>
<keyword evidence="6" id="KW-0472">Membrane</keyword>
<dbReference type="PROSITE" id="PS00649">
    <property type="entry name" value="G_PROTEIN_RECEP_F2_1"/>
    <property type="match status" value="1"/>
</dbReference>
<dbReference type="PRINTS" id="PR00249">
    <property type="entry name" value="GPCRSECRETIN"/>
</dbReference>
<dbReference type="GO" id="GO:0007188">
    <property type="term" value="P:adenylate cyclase-modulating G protein-coupled receptor signaling pathway"/>
    <property type="evidence" value="ECO:0007669"/>
    <property type="project" value="TreeGrafter"/>
</dbReference>
<dbReference type="InterPro" id="IPR001879">
    <property type="entry name" value="GPCR_2_extracellular_dom"/>
</dbReference>
<dbReference type="GO" id="GO:0017046">
    <property type="term" value="F:peptide hormone binding"/>
    <property type="evidence" value="ECO:0007669"/>
    <property type="project" value="TreeGrafter"/>
</dbReference>
<evidence type="ECO:0000313" key="10">
    <source>
        <dbReference type="Proteomes" id="UP000694388"/>
    </source>
</evidence>
<evidence type="ECO:0000256" key="5">
    <source>
        <dbReference type="ARBA" id="ARBA00022989"/>
    </source>
</evidence>
<organism evidence="9 10">
    <name type="scientific">Eptatretus burgeri</name>
    <name type="common">Inshore hagfish</name>
    <dbReference type="NCBI Taxonomy" id="7764"/>
    <lineage>
        <taxon>Eukaryota</taxon>
        <taxon>Metazoa</taxon>
        <taxon>Chordata</taxon>
        <taxon>Craniata</taxon>
        <taxon>Vertebrata</taxon>
        <taxon>Cyclostomata</taxon>
        <taxon>Myxini</taxon>
        <taxon>Myxiniformes</taxon>
        <taxon>Myxinidae</taxon>
        <taxon>Eptatretinae</taxon>
        <taxon>Eptatretus</taxon>
    </lineage>
</organism>
<dbReference type="InterPro" id="IPR036445">
    <property type="entry name" value="GPCR_2_extracell_dom_sf"/>
</dbReference>